<keyword evidence="2" id="KW-1133">Transmembrane helix</keyword>
<proteinExistence type="predicted"/>
<keyword evidence="4" id="KW-1185">Reference proteome</keyword>
<organism evidence="3 4">
    <name type="scientific">Lipingzhangella rawalii</name>
    <dbReference type="NCBI Taxonomy" id="2055835"/>
    <lineage>
        <taxon>Bacteria</taxon>
        <taxon>Bacillati</taxon>
        <taxon>Actinomycetota</taxon>
        <taxon>Actinomycetes</taxon>
        <taxon>Streptosporangiales</taxon>
        <taxon>Nocardiopsidaceae</taxon>
        <taxon>Lipingzhangella</taxon>
    </lineage>
</organism>
<comment type="caution">
    <text evidence="3">The sequence shown here is derived from an EMBL/GenBank/DDBJ whole genome shotgun (WGS) entry which is preliminary data.</text>
</comment>
<sequence>MADRPTAATPRWVRVSGVILGVLILLAVLVLVSSGGLGQHGPARHTSQGALHAWTEPASPDHGGLLPDGRT</sequence>
<dbReference type="RefSeq" id="WP_310913925.1">
    <property type="nucleotide sequence ID" value="NZ_JAVLVT010000010.1"/>
</dbReference>
<feature type="transmembrane region" description="Helical" evidence="2">
    <location>
        <begin position="12"/>
        <end position="32"/>
    </location>
</feature>
<reference evidence="4" key="1">
    <citation type="submission" date="2023-07" db="EMBL/GenBank/DDBJ databases">
        <title>Novel species in the genus Lipingzhangella isolated from Sambhar Salt Lake.</title>
        <authorList>
            <person name="Jiya N."/>
            <person name="Kajale S."/>
            <person name="Sharma A."/>
        </authorList>
    </citation>
    <scope>NUCLEOTIDE SEQUENCE [LARGE SCALE GENOMIC DNA]</scope>
    <source>
        <strain evidence="4">LS1_29</strain>
    </source>
</reference>
<gene>
    <name evidence="3" type="ORF">RIF23_18890</name>
</gene>
<keyword evidence="2" id="KW-0472">Membrane</keyword>
<feature type="region of interest" description="Disordered" evidence="1">
    <location>
        <begin position="38"/>
        <end position="71"/>
    </location>
</feature>
<dbReference type="Proteomes" id="UP001250214">
    <property type="component" value="Unassembled WGS sequence"/>
</dbReference>
<evidence type="ECO:0000313" key="3">
    <source>
        <dbReference type="EMBL" id="MDS1272358.1"/>
    </source>
</evidence>
<evidence type="ECO:0000256" key="1">
    <source>
        <dbReference type="SAM" id="MobiDB-lite"/>
    </source>
</evidence>
<keyword evidence="2" id="KW-0812">Transmembrane</keyword>
<evidence type="ECO:0000313" key="4">
    <source>
        <dbReference type="Proteomes" id="UP001250214"/>
    </source>
</evidence>
<accession>A0ABU2HAS7</accession>
<evidence type="ECO:0000256" key="2">
    <source>
        <dbReference type="SAM" id="Phobius"/>
    </source>
</evidence>
<name>A0ABU2HAS7_9ACTN</name>
<protein>
    <submittedName>
        <fullName evidence="3">Uncharacterized protein</fullName>
    </submittedName>
</protein>
<dbReference type="EMBL" id="JAVLVT010000010">
    <property type="protein sequence ID" value="MDS1272358.1"/>
    <property type="molecule type" value="Genomic_DNA"/>
</dbReference>